<dbReference type="Proteomes" id="UP000325372">
    <property type="component" value="Unassembled WGS sequence"/>
</dbReference>
<keyword evidence="4" id="KW-1003">Cell membrane</keyword>
<keyword evidence="11" id="KW-0449">Lipoprotein</keyword>
<keyword evidence="7 8" id="KW-0472">Membrane</keyword>
<feature type="domain" description="MacB-like periplasmic core" evidence="10">
    <location>
        <begin position="27"/>
        <end position="233"/>
    </location>
</feature>
<dbReference type="InterPro" id="IPR051447">
    <property type="entry name" value="Lipoprotein-release_system"/>
</dbReference>
<dbReference type="InterPro" id="IPR011925">
    <property type="entry name" value="LolCE_TM"/>
</dbReference>
<feature type="transmembrane region" description="Helical" evidence="8">
    <location>
        <begin position="381"/>
        <end position="401"/>
    </location>
</feature>
<keyword evidence="5 8" id="KW-0812">Transmembrane</keyword>
<reference evidence="11 12" key="1">
    <citation type="submission" date="2019-09" db="EMBL/GenBank/DDBJ databases">
        <title>Wenzhouxiangella sp. Genome sequencing and assembly.</title>
        <authorList>
            <person name="Zhang R."/>
        </authorList>
    </citation>
    <scope>NUCLEOTIDE SEQUENCE [LARGE SCALE GENOMIC DNA]</scope>
    <source>
        <strain evidence="11 12">W260</strain>
    </source>
</reference>
<comment type="similarity">
    <text evidence="2">Belongs to the ABC-4 integral membrane protein family. LolC/E subfamily.</text>
</comment>
<feature type="transmembrane region" description="Helical" evidence="8">
    <location>
        <begin position="272"/>
        <end position="296"/>
    </location>
</feature>
<dbReference type="GO" id="GO:0098797">
    <property type="term" value="C:plasma membrane protein complex"/>
    <property type="evidence" value="ECO:0007669"/>
    <property type="project" value="TreeGrafter"/>
</dbReference>
<evidence type="ECO:0000256" key="6">
    <source>
        <dbReference type="ARBA" id="ARBA00022989"/>
    </source>
</evidence>
<dbReference type="InterPro" id="IPR025857">
    <property type="entry name" value="MacB_PCD"/>
</dbReference>
<dbReference type="AlphaFoldDB" id="A0A5N0TAH7"/>
<feature type="domain" description="ABC3 transporter permease C-terminal" evidence="9">
    <location>
        <begin position="275"/>
        <end position="408"/>
    </location>
</feature>
<feature type="transmembrane region" description="Helical" evidence="8">
    <location>
        <begin position="317"/>
        <end position="343"/>
    </location>
</feature>
<evidence type="ECO:0000256" key="4">
    <source>
        <dbReference type="ARBA" id="ARBA00022475"/>
    </source>
</evidence>
<gene>
    <name evidence="11" type="ORF">F3N42_07135</name>
</gene>
<evidence type="ECO:0000259" key="10">
    <source>
        <dbReference type="Pfam" id="PF12704"/>
    </source>
</evidence>
<evidence type="ECO:0000256" key="2">
    <source>
        <dbReference type="ARBA" id="ARBA00005236"/>
    </source>
</evidence>
<dbReference type="EMBL" id="VYXP01000004">
    <property type="protein sequence ID" value="KAA9131940.1"/>
    <property type="molecule type" value="Genomic_DNA"/>
</dbReference>
<dbReference type="PANTHER" id="PTHR30489:SF0">
    <property type="entry name" value="LIPOPROTEIN-RELEASING SYSTEM TRANSMEMBRANE PROTEIN LOLE"/>
    <property type="match status" value="1"/>
</dbReference>
<accession>A0A5N0TAH7</accession>
<dbReference type="InterPro" id="IPR003838">
    <property type="entry name" value="ABC3_permease_C"/>
</dbReference>
<comment type="subcellular location">
    <subcellularLocation>
        <location evidence="1">Cell membrane</location>
        <topology evidence="1">Multi-pass membrane protein</topology>
    </subcellularLocation>
</comment>
<organism evidence="11 12">
    <name type="scientific">Marinihelvus fidelis</name>
    <dbReference type="NCBI Taxonomy" id="2613842"/>
    <lineage>
        <taxon>Bacteria</taxon>
        <taxon>Pseudomonadati</taxon>
        <taxon>Pseudomonadota</taxon>
        <taxon>Gammaproteobacteria</taxon>
        <taxon>Chromatiales</taxon>
        <taxon>Wenzhouxiangellaceae</taxon>
        <taxon>Marinihelvus</taxon>
    </lineage>
</organism>
<keyword evidence="3" id="KW-0813">Transport</keyword>
<evidence type="ECO:0000313" key="12">
    <source>
        <dbReference type="Proteomes" id="UP000325372"/>
    </source>
</evidence>
<dbReference type="PANTHER" id="PTHR30489">
    <property type="entry name" value="LIPOPROTEIN-RELEASING SYSTEM TRANSMEMBRANE PROTEIN LOLE"/>
    <property type="match status" value="1"/>
</dbReference>
<sequence length="415" mass="45105">MYKPLSVFVGLRYLRAKRSNHFISFISLISMLGIALGVTTLITVISVMNGFEKELRARILGAISHATIQSLGEPMTEWAPLVDRVEQRDDVVAAAPYTEQGVWLHARGSTGAYIRGVDPAYEKGVSEVAEHMLAGELEDLVPGEYGIILGAGLATRLRVGLGDKVTVIAPKLKASPFGANPQMKRFTVVGAFEFGEFENDTSLALMHFEDAATLLRMSPGSVGGIRLKLVDMDRAWLTARDVSDELSGAYRVRDWTQERGNLFQAVRTEKTVMWVILSLIIAVAAFNIISMLVMVVTDKQSDIAILKTMGAKAGTVMRVFIVQGSLIGVIGTVLGVVGGIALASNIGSVVPFLERIFGFSLFPGDIYYITELPSDLRSADVIKFAGMSLAMGLLSTLYPAWRASRTHPAEALRYE</sequence>
<dbReference type="GO" id="GO:0042953">
    <property type="term" value="P:lipoprotein transport"/>
    <property type="evidence" value="ECO:0007669"/>
    <property type="project" value="InterPro"/>
</dbReference>
<evidence type="ECO:0000256" key="8">
    <source>
        <dbReference type="SAM" id="Phobius"/>
    </source>
</evidence>
<evidence type="ECO:0000256" key="5">
    <source>
        <dbReference type="ARBA" id="ARBA00022692"/>
    </source>
</evidence>
<proteinExistence type="inferred from homology"/>
<protein>
    <submittedName>
        <fullName evidence="11">Lipoprotein-releasing ABC transporter permease subunit</fullName>
    </submittedName>
</protein>
<evidence type="ECO:0000256" key="3">
    <source>
        <dbReference type="ARBA" id="ARBA00022448"/>
    </source>
</evidence>
<feature type="transmembrane region" description="Helical" evidence="8">
    <location>
        <begin position="21"/>
        <end position="48"/>
    </location>
</feature>
<dbReference type="GO" id="GO:0044874">
    <property type="term" value="P:lipoprotein localization to outer membrane"/>
    <property type="evidence" value="ECO:0007669"/>
    <property type="project" value="TreeGrafter"/>
</dbReference>
<dbReference type="NCBIfam" id="TIGR02212">
    <property type="entry name" value="lolCE"/>
    <property type="match status" value="1"/>
</dbReference>
<name>A0A5N0TAH7_9GAMM</name>
<evidence type="ECO:0000256" key="7">
    <source>
        <dbReference type="ARBA" id="ARBA00023136"/>
    </source>
</evidence>
<dbReference type="RefSeq" id="WP_150863730.1">
    <property type="nucleotide sequence ID" value="NZ_VYXP01000004.1"/>
</dbReference>
<evidence type="ECO:0000256" key="1">
    <source>
        <dbReference type="ARBA" id="ARBA00004651"/>
    </source>
</evidence>
<comment type="caution">
    <text evidence="11">The sequence shown here is derived from an EMBL/GenBank/DDBJ whole genome shotgun (WGS) entry which is preliminary data.</text>
</comment>
<dbReference type="Pfam" id="PF02687">
    <property type="entry name" value="FtsX"/>
    <property type="match status" value="1"/>
</dbReference>
<keyword evidence="12" id="KW-1185">Reference proteome</keyword>
<dbReference type="Pfam" id="PF12704">
    <property type="entry name" value="MacB_PCD"/>
    <property type="match status" value="1"/>
</dbReference>
<evidence type="ECO:0000259" key="9">
    <source>
        <dbReference type="Pfam" id="PF02687"/>
    </source>
</evidence>
<keyword evidence="6 8" id="KW-1133">Transmembrane helix</keyword>
<evidence type="ECO:0000313" key="11">
    <source>
        <dbReference type="EMBL" id="KAA9131940.1"/>
    </source>
</evidence>